<comment type="similarity">
    <text evidence="3 22">Belongs to the succinate dehydrogenase/fumarate reductase iron-sulfur protein family.</text>
</comment>
<keyword evidence="11 22" id="KW-0001">2Fe-2S</keyword>
<name>A0A1T4VEL9_9GAMM</name>
<dbReference type="NCBIfam" id="NF004616">
    <property type="entry name" value="PRK05950.1"/>
    <property type="match status" value="1"/>
</dbReference>
<evidence type="ECO:0000256" key="7">
    <source>
        <dbReference type="ARBA" id="ARBA00022448"/>
    </source>
</evidence>
<keyword evidence="8" id="KW-1003">Cell membrane</keyword>
<evidence type="ECO:0000256" key="2">
    <source>
        <dbReference type="ARBA" id="ARBA00004894"/>
    </source>
</evidence>
<comment type="pathway">
    <text evidence="2">Carbohydrate metabolism; tricarboxylic acid cycle; fumarate from succinate (bacterial route): step 1/1.</text>
</comment>
<dbReference type="GO" id="GO:0009055">
    <property type="term" value="F:electron transfer activity"/>
    <property type="evidence" value="ECO:0007669"/>
    <property type="project" value="InterPro"/>
</dbReference>
<dbReference type="InterPro" id="IPR025192">
    <property type="entry name" value="Succ_DH/fum_Rdtase_N"/>
</dbReference>
<evidence type="ECO:0000256" key="3">
    <source>
        <dbReference type="ARBA" id="ARBA00009433"/>
    </source>
</evidence>
<dbReference type="Gene3D" id="1.10.1060.10">
    <property type="entry name" value="Alpha-helical ferredoxin"/>
    <property type="match status" value="1"/>
</dbReference>
<evidence type="ECO:0000256" key="16">
    <source>
        <dbReference type="ARBA" id="ARBA00023014"/>
    </source>
</evidence>
<evidence type="ECO:0000256" key="8">
    <source>
        <dbReference type="ARBA" id="ARBA00022475"/>
    </source>
</evidence>
<comment type="cofactor">
    <cofactor evidence="22">
        <name>[4Fe-4S] cluster</name>
        <dbReference type="ChEBI" id="CHEBI:49883"/>
    </cofactor>
    <text evidence="22">Binds 1 [4Fe-4S] cluster.</text>
</comment>
<evidence type="ECO:0000256" key="17">
    <source>
        <dbReference type="ARBA" id="ARBA00023136"/>
    </source>
</evidence>
<feature type="domain" description="4Fe-4S ferredoxin-type" evidence="24">
    <location>
        <begin position="145"/>
        <end position="174"/>
    </location>
</feature>
<dbReference type="GO" id="GO:0008177">
    <property type="term" value="F:succinate dehydrogenase (quinone) activity"/>
    <property type="evidence" value="ECO:0007669"/>
    <property type="project" value="UniProtKB-EC"/>
</dbReference>
<dbReference type="GO" id="GO:0006099">
    <property type="term" value="P:tricarboxylic acid cycle"/>
    <property type="evidence" value="ECO:0007669"/>
    <property type="project" value="UniProtKB-KW"/>
</dbReference>
<comment type="subunit">
    <text evidence="21">Part of an enzyme complex containing three subunits: a flavoprotein (frdA), an iron-sulfur protein (frdB), and diheme cytochrome b (frdC).</text>
</comment>
<dbReference type="FunFam" id="1.10.1060.10:FF:000003">
    <property type="entry name" value="Succinate dehydrogenase iron-sulfur subunit"/>
    <property type="match status" value="1"/>
</dbReference>
<evidence type="ECO:0000256" key="1">
    <source>
        <dbReference type="ARBA" id="ARBA00004413"/>
    </source>
</evidence>
<evidence type="ECO:0000256" key="19">
    <source>
        <dbReference type="ARBA" id="ARBA00034412"/>
    </source>
</evidence>
<evidence type="ECO:0000256" key="18">
    <source>
        <dbReference type="ARBA" id="ARBA00023291"/>
    </source>
</evidence>
<dbReference type="GO" id="GO:0046872">
    <property type="term" value="F:metal ion binding"/>
    <property type="evidence" value="ECO:0007669"/>
    <property type="project" value="UniProtKB-KW"/>
</dbReference>
<dbReference type="InterPro" id="IPR017900">
    <property type="entry name" value="4Fe4S_Fe_S_CS"/>
</dbReference>
<dbReference type="EMBL" id="FUXX01000021">
    <property type="protein sequence ID" value="SKA63402.1"/>
    <property type="molecule type" value="Genomic_DNA"/>
</dbReference>
<dbReference type="InterPro" id="IPR012675">
    <property type="entry name" value="Beta-grasp_dom_sf"/>
</dbReference>
<comment type="cofactor">
    <cofactor evidence="22">
        <name>[3Fe-4S] cluster</name>
        <dbReference type="ChEBI" id="CHEBI:21137"/>
    </cofactor>
    <text evidence="22">Binds 1 [3Fe-4S] cluster.</text>
</comment>
<keyword evidence="16 22" id="KW-0411">Iron-sulfur</keyword>
<dbReference type="InterPro" id="IPR009051">
    <property type="entry name" value="Helical_ferredxn"/>
</dbReference>
<comment type="cofactor">
    <cofactor evidence="22">
        <name>[2Fe-2S] cluster</name>
        <dbReference type="ChEBI" id="CHEBI:190135"/>
    </cofactor>
    <text evidence="22">Binds 1 [2Fe-2S] cluster.</text>
</comment>
<keyword evidence="18 22" id="KW-0003">3Fe-4S</keyword>
<dbReference type="InterPro" id="IPR006058">
    <property type="entry name" value="2Fe2S_fd_BS"/>
</dbReference>
<evidence type="ECO:0000256" key="14">
    <source>
        <dbReference type="ARBA" id="ARBA00023002"/>
    </source>
</evidence>
<dbReference type="RefSeq" id="WP_074839903.1">
    <property type="nucleotide sequence ID" value="NZ_FUXX01000021.1"/>
</dbReference>
<dbReference type="GO" id="GO:0051538">
    <property type="term" value="F:3 iron, 4 sulfur cluster binding"/>
    <property type="evidence" value="ECO:0007669"/>
    <property type="project" value="UniProtKB-KW"/>
</dbReference>
<comment type="catalytic activity">
    <reaction evidence="20">
        <text>a quinone + succinate = fumarate + a quinol</text>
        <dbReference type="Rhea" id="RHEA:40523"/>
        <dbReference type="ChEBI" id="CHEBI:24646"/>
        <dbReference type="ChEBI" id="CHEBI:29806"/>
        <dbReference type="ChEBI" id="CHEBI:30031"/>
        <dbReference type="ChEBI" id="CHEBI:132124"/>
        <dbReference type="EC" id="1.3.5.1"/>
    </reaction>
</comment>
<comment type="subcellular location">
    <subcellularLocation>
        <location evidence="1">Cell membrane</location>
        <topology evidence="1">Peripheral membrane protein</topology>
        <orientation evidence="1">Cytoplasmic side</orientation>
    </subcellularLocation>
</comment>
<dbReference type="InterPro" id="IPR036010">
    <property type="entry name" value="2Fe-2S_ferredoxin-like_sf"/>
</dbReference>
<dbReference type="EC" id="1.3.5.1" evidence="5 22"/>
<dbReference type="Gene3D" id="3.10.20.30">
    <property type="match status" value="1"/>
</dbReference>
<keyword evidence="10" id="KW-0816">Tricarboxylic acid cycle</keyword>
<keyword evidence="14" id="KW-0560">Oxidoreductase</keyword>
<evidence type="ECO:0000256" key="11">
    <source>
        <dbReference type="ARBA" id="ARBA00022714"/>
    </source>
</evidence>
<dbReference type="PROSITE" id="PS51379">
    <property type="entry name" value="4FE4S_FER_2"/>
    <property type="match status" value="1"/>
</dbReference>
<evidence type="ECO:0000256" key="20">
    <source>
        <dbReference type="ARBA" id="ARBA00049220"/>
    </source>
</evidence>
<accession>A0A1T4VEL9</accession>
<dbReference type="FunFam" id="3.10.20.30:FF:000009">
    <property type="entry name" value="Succinate dehydrogenase iron-sulfur subunit"/>
    <property type="match status" value="1"/>
</dbReference>
<evidence type="ECO:0000256" key="13">
    <source>
        <dbReference type="ARBA" id="ARBA00022982"/>
    </source>
</evidence>
<dbReference type="STRING" id="83771.SAMN02910357_00915"/>
<gene>
    <name evidence="25" type="ORF">SAMN02745213_01379</name>
</gene>
<dbReference type="NCBIfam" id="TIGR00384">
    <property type="entry name" value="dhsB"/>
    <property type="match status" value="1"/>
</dbReference>
<proteinExistence type="inferred from homology"/>
<dbReference type="PROSITE" id="PS00198">
    <property type="entry name" value="4FE4S_FER_1"/>
    <property type="match status" value="1"/>
</dbReference>
<evidence type="ECO:0000256" key="5">
    <source>
        <dbReference type="ARBA" id="ARBA00012792"/>
    </source>
</evidence>
<evidence type="ECO:0000256" key="10">
    <source>
        <dbReference type="ARBA" id="ARBA00022532"/>
    </source>
</evidence>
<dbReference type="InterPro" id="IPR001041">
    <property type="entry name" value="2Fe-2S_ferredoxin-type"/>
</dbReference>
<comment type="catalytic activity">
    <reaction evidence="19 22">
        <text>a menaquinone + succinate = a menaquinol + fumarate</text>
        <dbReference type="Rhea" id="RHEA:27834"/>
        <dbReference type="Rhea" id="RHEA-COMP:9537"/>
        <dbReference type="Rhea" id="RHEA-COMP:9539"/>
        <dbReference type="ChEBI" id="CHEBI:16374"/>
        <dbReference type="ChEBI" id="CHEBI:18151"/>
        <dbReference type="ChEBI" id="CHEBI:29806"/>
        <dbReference type="ChEBI" id="CHEBI:30031"/>
        <dbReference type="EC" id="1.3.5.1"/>
    </reaction>
</comment>
<evidence type="ECO:0000313" key="26">
    <source>
        <dbReference type="Proteomes" id="UP000242432"/>
    </source>
</evidence>
<dbReference type="InterPro" id="IPR050573">
    <property type="entry name" value="SDH/FRD_Iron-Sulfur"/>
</dbReference>
<evidence type="ECO:0000256" key="21">
    <source>
        <dbReference type="ARBA" id="ARBA00066269"/>
    </source>
</evidence>
<keyword evidence="13" id="KW-0249">Electron transport</keyword>
<dbReference type="GO" id="GO:0005886">
    <property type="term" value="C:plasma membrane"/>
    <property type="evidence" value="ECO:0007669"/>
    <property type="project" value="UniProtKB-SubCell"/>
</dbReference>
<dbReference type="GO" id="GO:0051537">
    <property type="term" value="F:2 iron, 2 sulfur cluster binding"/>
    <property type="evidence" value="ECO:0007669"/>
    <property type="project" value="UniProtKB-KW"/>
</dbReference>
<keyword evidence="17" id="KW-0472">Membrane</keyword>
<protein>
    <recommendedName>
        <fullName evidence="6 22">Fumarate reductase iron-sulfur subunit</fullName>
        <ecNumber evidence="5 22">1.3.5.1</ecNumber>
    </recommendedName>
</protein>
<evidence type="ECO:0000256" key="22">
    <source>
        <dbReference type="RuleBase" id="RU361237"/>
    </source>
</evidence>
<dbReference type="PANTHER" id="PTHR11921">
    <property type="entry name" value="SUCCINATE DEHYDROGENASE IRON-SULFUR PROTEIN"/>
    <property type="match status" value="1"/>
</dbReference>
<dbReference type="Pfam" id="PF13085">
    <property type="entry name" value="Fer2_3"/>
    <property type="match status" value="1"/>
</dbReference>
<dbReference type="SUPFAM" id="SSF54292">
    <property type="entry name" value="2Fe-2S ferredoxin-like"/>
    <property type="match status" value="1"/>
</dbReference>
<keyword evidence="12 22" id="KW-0479">Metal-binding</keyword>
<dbReference type="PANTHER" id="PTHR11921:SF29">
    <property type="entry name" value="SUCCINATE DEHYDROGENASE [UBIQUINONE] IRON-SULFUR SUBUNIT, MITOCHONDRIAL"/>
    <property type="match status" value="1"/>
</dbReference>
<dbReference type="NCBIfam" id="NF009051">
    <property type="entry name" value="PRK12385.1"/>
    <property type="match status" value="1"/>
</dbReference>
<dbReference type="PROSITE" id="PS51085">
    <property type="entry name" value="2FE2S_FER_2"/>
    <property type="match status" value="1"/>
</dbReference>
<dbReference type="InterPro" id="IPR017896">
    <property type="entry name" value="4Fe4S_Fe-S-bd"/>
</dbReference>
<dbReference type="CDD" id="cd00207">
    <property type="entry name" value="fer2"/>
    <property type="match status" value="1"/>
</dbReference>
<dbReference type="GO" id="GO:0051539">
    <property type="term" value="F:4 iron, 4 sulfur cluster binding"/>
    <property type="evidence" value="ECO:0007669"/>
    <property type="project" value="UniProtKB-KW"/>
</dbReference>
<evidence type="ECO:0000256" key="6">
    <source>
        <dbReference type="ARBA" id="ARBA00017261"/>
    </source>
</evidence>
<dbReference type="PROSITE" id="PS00197">
    <property type="entry name" value="2FE2S_FER_1"/>
    <property type="match status" value="1"/>
</dbReference>
<dbReference type="AlphaFoldDB" id="A0A1T4VEL9"/>
<reference evidence="26" key="1">
    <citation type="submission" date="2017-02" db="EMBL/GenBank/DDBJ databases">
        <authorList>
            <person name="Varghese N."/>
            <person name="Submissions S."/>
        </authorList>
    </citation>
    <scope>NUCLEOTIDE SEQUENCE [LARGE SCALE GENOMIC DNA]</scope>
    <source>
        <strain evidence="26">DSM 3072</strain>
    </source>
</reference>
<dbReference type="Pfam" id="PF13183">
    <property type="entry name" value="Fer4_8"/>
    <property type="match status" value="1"/>
</dbReference>
<evidence type="ECO:0000256" key="15">
    <source>
        <dbReference type="ARBA" id="ARBA00023004"/>
    </source>
</evidence>
<keyword evidence="26" id="KW-1185">Reference proteome</keyword>
<evidence type="ECO:0000259" key="23">
    <source>
        <dbReference type="PROSITE" id="PS51085"/>
    </source>
</evidence>
<feature type="domain" description="2Fe-2S ferredoxin-type" evidence="23">
    <location>
        <begin position="8"/>
        <end position="99"/>
    </location>
</feature>
<dbReference type="SUPFAM" id="SSF46548">
    <property type="entry name" value="alpha-helical ferredoxin"/>
    <property type="match status" value="1"/>
</dbReference>
<comment type="subunit">
    <text evidence="4">Fumarate dehydrogenase forms part of an enzyme complex containing four subunits: a flavoprotein, an iron-sulfur, and two hydrophobic anchor proteins.</text>
</comment>
<evidence type="ECO:0000259" key="24">
    <source>
        <dbReference type="PROSITE" id="PS51379"/>
    </source>
</evidence>
<keyword evidence="15 22" id="KW-0408">Iron</keyword>
<evidence type="ECO:0000313" key="25">
    <source>
        <dbReference type="EMBL" id="SKA63402.1"/>
    </source>
</evidence>
<dbReference type="InterPro" id="IPR004489">
    <property type="entry name" value="Succ_DH/fum_Rdtase_Fe-S"/>
</dbReference>
<organism evidence="25 26">
    <name type="scientific">Succinivibrio dextrinosolvens DSM 3072</name>
    <dbReference type="NCBI Taxonomy" id="1123324"/>
    <lineage>
        <taxon>Bacteria</taxon>
        <taxon>Pseudomonadati</taxon>
        <taxon>Pseudomonadota</taxon>
        <taxon>Gammaproteobacteria</taxon>
        <taxon>Aeromonadales</taxon>
        <taxon>Succinivibrionaceae</taxon>
        <taxon>Succinivibrio</taxon>
    </lineage>
</organism>
<dbReference type="GO" id="GO:0022904">
    <property type="term" value="P:respiratory electron transport chain"/>
    <property type="evidence" value="ECO:0007669"/>
    <property type="project" value="TreeGrafter"/>
</dbReference>
<sequence length="250" mass="28562">MEATQKTMKVTVLRYRPEQDKEPWEQTFDVPYHKDTSVLEALFYIKDNFEPSLSFRWSCRMAVCGSCGMMVNGVPHLACKTFLRDYEGKDMKIEPLANFPIERDLVVDLSDLIEKIERIKPYIIPDAKNANMPLNKNFKQTPMQMEAYLQFAQCINCGCCYAACPQYKLNPKFIGPAALTLLYRYNTDNRDAGAKLRAPFLNSEEGAWGCTFVGYCSEVCPKHVDPSSAIQLGKKMSATDYVFNMIKPEH</sequence>
<keyword evidence="9 22" id="KW-0004">4Fe-4S</keyword>
<keyword evidence="7" id="KW-0813">Transport</keyword>
<dbReference type="Proteomes" id="UP000242432">
    <property type="component" value="Unassembled WGS sequence"/>
</dbReference>
<evidence type="ECO:0000256" key="9">
    <source>
        <dbReference type="ARBA" id="ARBA00022485"/>
    </source>
</evidence>
<evidence type="ECO:0000256" key="12">
    <source>
        <dbReference type="ARBA" id="ARBA00022723"/>
    </source>
</evidence>
<evidence type="ECO:0000256" key="4">
    <source>
        <dbReference type="ARBA" id="ARBA00011300"/>
    </source>
</evidence>